<dbReference type="Proteomes" id="UP000016762">
    <property type="component" value="Unassembled WGS sequence"/>
</dbReference>
<dbReference type="PROSITE" id="PS50956">
    <property type="entry name" value="HTH_ASNC_2"/>
    <property type="match status" value="1"/>
</dbReference>
<dbReference type="Pfam" id="PF01037">
    <property type="entry name" value="AsnC_trans_reg"/>
    <property type="match status" value="1"/>
</dbReference>
<dbReference type="PATRIC" id="fig|1397666.3.peg.324"/>
<gene>
    <name evidence="5" type="ORF">RS24_00350</name>
</gene>
<dbReference type="SUPFAM" id="SSF54909">
    <property type="entry name" value="Dimeric alpha+beta barrel"/>
    <property type="match status" value="1"/>
</dbReference>
<dbReference type="AlphaFoldDB" id="U2XX13"/>
<dbReference type="Pfam" id="PF13412">
    <property type="entry name" value="HTH_24"/>
    <property type="match status" value="1"/>
</dbReference>
<dbReference type="Gene3D" id="1.10.10.10">
    <property type="entry name" value="Winged helix-like DNA-binding domain superfamily/Winged helix DNA-binding domain"/>
    <property type="match status" value="1"/>
</dbReference>
<dbReference type="RefSeq" id="WP_021776429.1">
    <property type="nucleotide sequence ID" value="NZ_AWXE01000001.1"/>
</dbReference>
<accession>U2XX13</accession>
<dbReference type="InterPro" id="IPR036390">
    <property type="entry name" value="WH_DNA-bd_sf"/>
</dbReference>
<dbReference type="PRINTS" id="PR00033">
    <property type="entry name" value="HTHASNC"/>
</dbReference>
<dbReference type="InterPro" id="IPR019888">
    <property type="entry name" value="Tscrpt_reg_AsnC-like"/>
</dbReference>
<dbReference type="SUPFAM" id="SSF46785">
    <property type="entry name" value="Winged helix' DNA-binding domain"/>
    <property type="match status" value="1"/>
</dbReference>
<dbReference type="eggNOG" id="COG1522">
    <property type="taxonomic scope" value="Bacteria"/>
</dbReference>
<evidence type="ECO:0000313" key="5">
    <source>
        <dbReference type="EMBL" id="ERL47411.1"/>
    </source>
</evidence>
<sequence>MDNIDLKIMKLIQKDASLSLDTLSKEVGLSRNACWRRVNILEKSGVIKGRVALLSSEKLGFGLTMIVLIKTNQHAKSWLETFDKVTKRMPEIVSVYRLGGDIDYMMKIIVKDANAYDETYQRLIKEIEIFDISASFVMETLKDTTELPI</sequence>
<keyword evidence="1" id="KW-0805">Transcription regulation</keyword>
<dbReference type="PANTHER" id="PTHR30154:SF17">
    <property type="entry name" value="DNA-BINDING TRANSCRIPTIONAL ACTIVATOR DECR"/>
    <property type="match status" value="1"/>
</dbReference>
<dbReference type="GO" id="GO:0005829">
    <property type="term" value="C:cytosol"/>
    <property type="evidence" value="ECO:0007669"/>
    <property type="project" value="TreeGrafter"/>
</dbReference>
<proteinExistence type="predicted"/>
<dbReference type="EMBL" id="AWXE01000001">
    <property type="protein sequence ID" value="ERL47411.1"/>
    <property type="molecule type" value="Genomic_DNA"/>
</dbReference>
<evidence type="ECO:0000256" key="2">
    <source>
        <dbReference type="ARBA" id="ARBA00023125"/>
    </source>
</evidence>
<dbReference type="OrthoDB" id="9812082at2"/>
<feature type="domain" description="HTH asnC-type" evidence="4">
    <location>
        <begin position="1"/>
        <end position="62"/>
    </location>
</feature>
<evidence type="ECO:0000259" key="4">
    <source>
        <dbReference type="PROSITE" id="PS50956"/>
    </source>
</evidence>
<dbReference type="GO" id="GO:0043200">
    <property type="term" value="P:response to amino acid"/>
    <property type="evidence" value="ECO:0007669"/>
    <property type="project" value="TreeGrafter"/>
</dbReference>
<dbReference type="InterPro" id="IPR036388">
    <property type="entry name" value="WH-like_DNA-bd_sf"/>
</dbReference>
<dbReference type="GO" id="GO:0043565">
    <property type="term" value="F:sequence-specific DNA binding"/>
    <property type="evidence" value="ECO:0007669"/>
    <property type="project" value="InterPro"/>
</dbReference>
<keyword evidence="6" id="KW-1185">Reference proteome</keyword>
<evidence type="ECO:0000256" key="3">
    <source>
        <dbReference type="ARBA" id="ARBA00023163"/>
    </source>
</evidence>
<dbReference type="STRING" id="1397666.RS24_00350"/>
<evidence type="ECO:0000256" key="1">
    <source>
        <dbReference type="ARBA" id="ARBA00023015"/>
    </source>
</evidence>
<comment type="caution">
    <text evidence="5">The sequence shown here is derived from an EMBL/GenBank/DDBJ whole genome shotgun (WGS) entry which is preliminary data.</text>
</comment>
<dbReference type="SMART" id="SM00344">
    <property type="entry name" value="HTH_ASNC"/>
    <property type="match status" value="1"/>
</dbReference>
<reference evidence="5 6" key="1">
    <citation type="journal article" date="2014" name="FEMS Microbiol. Ecol.">
        <title>Genomic differentiation among two strains of the PS1 clade isolated from geographically separated marine habitats.</title>
        <authorList>
            <person name="Jimenez-Infante F."/>
            <person name="Ngugi D.K."/>
            <person name="Alam I."/>
            <person name="Rashid M."/>
            <person name="Baalawi W."/>
            <person name="Kamau A.A."/>
            <person name="Bajic V.B."/>
            <person name="Stingl U."/>
        </authorList>
    </citation>
    <scope>NUCLEOTIDE SEQUENCE [LARGE SCALE GENOMIC DNA]</scope>
    <source>
        <strain evidence="5 6">RS24</strain>
    </source>
</reference>
<keyword evidence="3" id="KW-0804">Transcription</keyword>
<protein>
    <recommendedName>
        <fullName evidence="4">HTH asnC-type domain-containing protein</fullName>
    </recommendedName>
</protein>
<dbReference type="GO" id="GO:0006355">
    <property type="term" value="P:regulation of DNA-templated transcription"/>
    <property type="evidence" value="ECO:0007669"/>
    <property type="project" value="UniProtKB-ARBA"/>
</dbReference>
<dbReference type="InterPro" id="IPR019887">
    <property type="entry name" value="Tscrpt_reg_AsnC/Lrp_C"/>
</dbReference>
<dbReference type="Gene3D" id="3.30.70.920">
    <property type="match status" value="1"/>
</dbReference>
<dbReference type="InterPro" id="IPR011008">
    <property type="entry name" value="Dimeric_a/b-barrel"/>
</dbReference>
<evidence type="ECO:0000313" key="6">
    <source>
        <dbReference type="Proteomes" id="UP000016762"/>
    </source>
</evidence>
<dbReference type="InterPro" id="IPR011991">
    <property type="entry name" value="ArsR-like_HTH"/>
</dbReference>
<organism evidence="5 6">
    <name type="scientific">Candidatus Micropelagius thuwalensis</name>
    <dbReference type="NCBI Taxonomy" id="1397666"/>
    <lineage>
        <taxon>Bacteria</taxon>
        <taxon>Pseudomonadati</taxon>
        <taxon>Pseudomonadota</taxon>
        <taxon>Alphaproteobacteria</taxon>
        <taxon>PS1 clade</taxon>
        <taxon>Candidatus Micropelagius</taxon>
    </lineage>
</organism>
<dbReference type="PANTHER" id="PTHR30154">
    <property type="entry name" value="LEUCINE-RESPONSIVE REGULATORY PROTEIN"/>
    <property type="match status" value="1"/>
</dbReference>
<keyword evidence="2" id="KW-0238">DNA-binding</keyword>
<dbReference type="CDD" id="cd00090">
    <property type="entry name" value="HTH_ARSR"/>
    <property type="match status" value="1"/>
</dbReference>
<dbReference type="InterPro" id="IPR000485">
    <property type="entry name" value="AsnC-type_HTH_dom"/>
</dbReference>
<name>U2XX13_9PROT</name>